<dbReference type="EMBL" id="LC460470">
    <property type="protein sequence ID" value="BBI37419.1"/>
    <property type="molecule type" value="Genomic_DNA"/>
</dbReference>
<evidence type="ECO:0000313" key="12">
    <source>
        <dbReference type="EMBL" id="BBI37419.1"/>
    </source>
</evidence>
<evidence type="ECO:0000256" key="7">
    <source>
        <dbReference type="ARBA" id="ARBA00022989"/>
    </source>
</evidence>
<feature type="transmembrane region" description="Helical" evidence="11">
    <location>
        <begin position="29"/>
        <end position="50"/>
    </location>
</feature>
<dbReference type="HAMAP" id="MF_01456">
    <property type="entry name" value="NDH1_NuoK"/>
    <property type="match status" value="1"/>
</dbReference>
<keyword evidence="7 11" id="KW-1133">Transmembrane helix</keyword>
<evidence type="ECO:0000256" key="10">
    <source>
        <dbReference type="ARBA" id="ARBA00031586"/>
    </source>
</evidence>
<evidence type="ECO:0000256" key="2">
    <source>
        <dbReference type="ARBA" id="ARBA00010519"/>
    </source>
</evidence>
<dbReference type="NCBIfam" id="NF004320">
    <property type="entry name" value="PRK05715.1-2"/>
    <property type="match status" value="1"/>
</dbReference>
<dbReference type="InterPro" id="IPR039428">
    <property type="entry name" value="NUOK/Mnh_C1-like"/>
</dbReference>
<reference evidence="12" key="1">
    <citation type="journal article" date="2020" name="Genome Biol.">
        <title>Mitochondrial genome evolution of placozoans: gene rearrangements and repeat expansions.</title>
        <authorList>
            <person name="Miyazawa H."/>
            <person name="Osigus H.J."/>
            <person name="Rolfes S."/>
            <person name="Kamm K."/>
            <person name="Schierwater B."/>
            <person name="Nakano H."/>
        </authorList>
    </citation>
    <scope>NUCLEOTIDE SEQUENCE</scope>
    <source>
        <strain evidence="12">SKN_2</strain>
    </source>
</reference>
<keyword evidence="5 11" id="KW-0812">Transmembrane</keyword>
<feature type="transmembrane region" description="Helical" evidence="11">
    <location>
        <begin position="56"/>
        <end position="83"/>
    </location>
</feature>
<keyword evidence="4" id="KW-0813">Transport</keyword>
<evidence type="ECO:0000256" key="11">
    <source>
        <dbReference type="SAM" id="Phobius"/>
    </source>
</evidence>
<dbReference type="InterPro" id="IPR001133">
    <property type="entry name" value="NADH_UbQ_OxRdtase_chain4L/K"/>
</dbReference>
<feature type="transmembrane region" description="Helical" evidence="11">
    <location>
        <begin position="6"/>
        <end position="22"/>
    </location>
</feature>
<dbReference type="Pfam" id="PF00420">
    <property type="entry name" value="Oxidored_q2"/>
    <property type="match status" value="1"/>
</dbReference>
<keyword evidence="9 11" id="KW-0472">Membrane</keyword>
<evidence type="ECO:0000256" key="9">
    <source>
        <dbReference type="ARBA" id="ARBA00023136"/>
    </source>
</evidence>
<proteinExistence type="inferred from homology"/>
<comment type="similarity">
    <text evidence="2">Belongs to the complex I subunit 4L family.</text>
</comment>
<dbReference type="GO" id="GO:0030964">
    <property type="term" value="C:NADH dehydrogenase complex"/>
    <property type="evidence" value="ECO:0007669"/>
    <property type="project" value="TreeGrafter"/>
</dbReference>
<comment type="subcellular location">
    <subcellularLocation>
        <location evidence="1">Membrane</location>
        <topology evidence="1">Multi-pass membrane protein</topology>
    </subcellularLocation>
</comment>
<evidence type="ECO:0000256" key="5">
    <source>
        <dbReference type="ARBA" id="ARBA00022692"/>
    </source>
</evidence>
<dbReference type="GO" id="GO:0042773">
    <property type="term" value="P:ATP synthesis coupled electron transport"/>
    <property type="evidence" value="ECO:0007669"/>
    <property type="project" value="InterPro"/>
</dbReference>
<sequence length="99" mass="10613">MTTGYLLVSIILFTTGVSGIIINKNNIILILMSIELILLAISYLLIVYSVTLDNLLGIIFSLMVLTVAAAESAIGLAILVAYFRLTGTITIKALNLLRG</sequence>
<accession>A0A7I6N436</accession>
<dbReference type="PANTHER" id="PTHR11434:SF16">
    <property type="entry name" value="NADH-UBIQUINONE OXIDOREDUCTASE CHAIN 4L"/>
    <property type="match status" value="1"/>
</dbReference>
<evidence type="ECO:0000256" key="6">
    <source>
        <dbReference type="ARBA" id="ARBA00022967"/>
    </source>
</evidence>
<evidence type="ECO:0000256" key="3">
    <source>
        <dbReference type="ARBA" id="ARBA00016612"/>
    </source>
</evidence>
<keyword evidence="8" id="KW-0520">NAD</keyword>
<gene>
    <name evidence="12" type="primary">NAD4L</name>
</gene>
<evidence type="ECO:0000256" key="4">
    <source>
        <dbReference type="ARBA" id="ARBA00022448"/>
    </source>
</evidence>
<keyword evidence="12" id="KW-0496">Mitochondrion</keyword>
<evidence type="ECO:0000256" key="8">
    <source>
        <dbReference type="ARBA" id="ARBA00023027"/>
    </source>
</evidence>
<evidence type="ECO:0000256" key="1">
    <source>
        <dbReference type="ARBA" id="ARBA00004141"/>
    </source>
</evidence>
<dbReference type="GO" id="GO:0016651">
    <property type="term" value="F:oxidoreductase activity, acting on NAD(P)H"/>
    <property type="evidence" value="ECO:0007669"/>
    <property type="project" value="InterPro"/>
</dbReference>
<dbReference type="AlphaFoldDB" id="A0A7I6N436"/>
<dbReference type="Gene3D" id="1.10.287.3510">
    <property type="match status" value="1"/>
</dbReference>
<protein>
    <recommendedName>
        <fullName evidence="3">NADH-ubiquinone oxidoreductase chain 4L</fullName>
    </recommendedName>
    <alternativeName>
        <fullName evidence="10">NADH dehydrogenase subunit 4L</fullName>
    </alternativeName>
</protein>
<name>A0A7I6N436_9METZ</name>
<dbReference type="PANTHER" id="PTHR11434">
    <property type="entry name" value="NADH-UBIQUINONE OXIDOREDUCTASE SUBUNIT ND4L"/>
    <property type="match status" value="1"/>
</dbReference>
<organism evidence="12">
    <name type="scientific">Placozoa sp. H17 HM-2017</name>
    <dbReference type="NCBI Taxonomy" id="2017600"/>
    <lineage>
        <taxon>Eukaryota</taxon>
        <taxon>Metazoa</taxon>
        <taxon>Placozoa</taxon>
    </lineage>
</organism>
<dbReference type="NCBIfam" id="NF004323">
    <property type="entry name" value="PRK05715.1-5"/>
    <property type="match status" value="1"/>
</dbReference>
<geneLocation type="mitochondrion" evidence="12"/>
<keyword evidence="6" id="KW-1278">Translocase</keyword>